<evidence type="ECO:0000256" key="1">
    <source>
        <dbReference type="SAM" id="SignalP"/>
    </source>
</evidence>
<dbReference type="SUPFAM" id="SSF56925">
    <property type="entry name" value="OMPA-like"/>
    <property type="match status" value="1"/>
</dbReference>
<keyword evidence="1" id="KW-0732">Signal</keyword>
<dbReference type="AlphaFoldDB" id="A0A2A5JU12"/>
<evidence type="ECO:0000313" key="2">
    <source>
        <dbReference type="EMBL" id="PCK32771.1"/>
    </source>
</evidence>
<feature type="signal peptide" evidence="1">
    <location>
        <begin position="1"/>
        <end position="20"/>
    </location>
</feature>
<dbReference type="Proteomes" id="UP000228621">
    <property type="component" value="Unassembled WGS sequence"/>
</dbReference>
<dbReference type="Gene3D" id="2.40.160.20">
    <property type="match status" value="1"/>
</dbReference>
<comment type="caution">
    <text evidence="2">The sequence shown here is derived from an EMBL/GenBank/DDBJ whole genome shotgun (WGS) entry which is preliminary data.</text>
</comment>
<feature type="chain" id="PRO_5012675614" evidence="1">
    <location>
        <begin position="21"/>
        <end position="202"/>
    </location>
</feature>
<sequence length="202" mass="22512">MKLFSIVATAALMTSSAVSAASYGDFGVSVYGGKTFSSDIETSRHQKYELEDDTHFGISFDKYLSEGRYGIYYGTTETQLTAYPINKVEMEYLLFQSAAVRPVTDKLDVYFGAQLGAIFVNPNFIDSDTFFASGLYSGLEYNFGAGFHFGAELRWIASILNNDSEVTCDSDPKTKNTCSWHFDDELMRQVQASATLSYRFSL</sequence>
<reference evidence="3" key="1">
    <citation type="journal article" date="2019" name="Genome Announc.">
        <title>Draft Genome Sequence of Pseudoalteromonas piscicida Strain 36Y ROTHPW, an Hypersaline Seawater Isolate from the South Coast of Sonora, Mexico.</title>
        <authorList>
            <person name="Sanchez-Diaz R."/>
            <person name="Molina-Garza Z.J."/>
            <person name="Cruz-Suarez L.E."/>
            <person name="Selvin J."/>
            <person name="Kiran G.S."/>
            <person name="Ibarra-Gamez J.C."/>
            <person name="Gomez-Gil B."/>
            <person name="Galaviz-Silva L."/>
        </authorList>
    </citation>
    <scope>NUCLEOTIDE SEQUENCE [LARGE SCALE GENOMIC DNA]</scope>
    <source>
        <strain evidence="3">36Y_RITHPW</strain>
    </source>
</reference>
<dbReference type="RefSeq" id="WP_099641033.1">
    <property type="nucleotide sequence ID" value="NZ_JAQPZX010000003.1"/>
</dbReference>
<dbReference type="InterPro" id="IPR011250">
    <property type="entry name" value="OMP/PagP_B-barrel"/>
</dbReference>
<accession>A0A2A5JU12</accession>
<evidence type="ECO:0000313" key="3">
    <source>
        <dbReference type="Proteomes" id="UP000228621"/>
    </source>
</evidence>
<dbReference type="EMBL" id="NKHF01000024">
    <property type="protein sequence ID" value="PCK32771.1"/>
    <property type="molecule type" value="Genomic_DNA"/>
</dbReference>
<name>A0A2A5JU12_PSEO7</name>
<protein>
    <submittedName>
        <fullName evidence="2">Uncharacterized protein</fullName>
    </submittedName>
</protein>
<organism evidence="2 3">
    <name type="scientific">Pseudoalteromonas piscicida</name>
    <dbReference type="NCBI Taxonomy" id="43662"/>
    <lineage>
        <taxon>Bacteria</taxon>
        <taxon>Pseudomonadati</taxon>
        <taxon>Pseudomonadota</taxon>
        <taxon>Gammaproteobacteria</taxon>
        <taxon>Alteromonadales</taxon>
        <taxon>Pseudoalteromonadaceae</taxon>
        <taxon>Pseudoalteromonas</taxon>
    </lineage>
</organism>
<proteinExistence type="predicted"/>
<dbReference type="OrthoDB" id="6308600at2"/>
<gene>
    <name evidence="2" type="ORF">CEX98_05055</name>
</gene>
<keyword evidence="3" id="KW-1185">Reference proteome</keyword>